<sequence length="164" mass="17373">MAPRARALASLLVGMAATWTFSLRPAFCGNSAATRAATTARNGWRLDQIEVSPQGIGQLVIAEGFFIGEKAMFEAMSRNGRRYRMRATPQEMKAGGPDVPPITQIGPLKLRLFEAFGGSGAVPGIEKTKPAGYLGFAGAAGSLVGRELPEGLPIKGGWKVIEKK</sequence>
<dbReference type="OrthoDB" id="415912at2759"/>
<dbReference type="Proteomes" id="UP000654075">
    <property type="component" value="Unassembled WGS sequence"/>
</dbReference>
<reference evidence="2" key="1">
    <citation type="submission" date="2021-02" db="EMBL/GenBank/DDBJ databases">
        <authorList>
            <person name="Dougan E. K."/>
            <person name="Rhodes N."/>
            <person name="Thang M."/>
            <person name="Chan C."/>
        </authorList>
    </citation>
    <scope>NUCLEOTIDE SEQUENCE</scope>
</reference>
<evidence type="ECO:0000256" key="1">
    <source>
        <dbReference type="SAM" id="SignalP"/>
    </source>
</evidence>
<evidence type="ECO:0000313" key="2">
    <source>
        <dbReference type="EMBL" id="CAE8612807.1"/>
    </source>
</evidence>
<evidence type="ECO:0000313" key="3">
    <source>
        <dbReference type="Proteomes" id="UP000654075"/>
    </source>
</evidence>
<dbReference type="EMBL" id="CAJNNV010025164">
    <property type="protein sequence ID" value="CAE8612807.1"/>
    <property type="molecule type" value="Genomic_DNA"/>
</dbReference>
<gene>
    <name evidence="2" type="ORF">PGLA1383_LOCUS30595</name>
</gene>
<feature type="chain" id="PRO_5032651691" evidence="1">
    <location>
        <begin position="23"/>
        <end position="164"/>
    </location>
</feature>
<keyword evidence="3" id="KW-1185">Reference proteome</keyword>
<comment type="caution">
    <text evidence="2">The sequence shown here is derived from an EMBL/GenBank/DDBJ whole genome shotgun (WGS) entry which is preliminary data.</text>
</comment>
<keyword evidence="1" id="KW-0732">Signal</keyword>
<proteinExistence type="predicted"/>
<feature type="signal peptide" evidence="1">
    <location>
        <begin position="1"/>
        <end position="22"/>
    </location>
</feature>
<accession>A0A813FR04</accession>
<dbReference type="AlphaFoldDB" id="A0A813FR04"/>
<name>A0A813FR04_POLGL</name>
<protein>
    <submittedName>
        <fullName evidence="2">Uncharacterized protein</fullName>
    </submittedName>
</protein>
<organism evidence="2 3">
    <name type="scientific">Polarella glacialis</name>
    <name type="common">Dinoflagellate</name>
    <dbReference type="NCBI Taxonomy" id="89957"/>
    <lineage>
        <taxon>Eukaryota</taxon>
        <taxon>Sar</taxon>
        <taxon>Alveolata</taxon>
        <taxon>Dinophyceae</taxon>
        <taxon>Suessiales</taxon>
        <taxon>Suessiaceae</taxon>
        <taxon>Polarella</taxon>
    </lineage>
</organism>